<dbReference type="EMBL" id="JBEDUW010000004">
    <property type="protein sequence ID" value="KAK9933273.1"/>
    <property type="molecule type" value="Genomic_DNA"/>
</dbReference>
<name>A0AAW1XA68_RUBAR</name>
<dbReference type="PANTHER" id="PTHR35986:SF1">
    <property type="entry name" value="OS10G0430800 PROTEIN"/>
    <property type="match status" value="1"/>
</dbReference>
<gene>
    <name evidence="2" type="ORF">M0R45_020474</name>
</gene>
<feature type="compositionally biased region" description="Basic and acidic residues" evidence="1">
    <location>
        <begin position="171"/>
        <end position="204"/>
    </location>
</feature>
<feature type="region of interest" description="Disordered" evidence="1">
    <location>
        <begin position="156"/>
        <end position="204"/>
    </location>
</feature>
<dbReference type="Proteomes" id="UP001457282">
    <property type="component" value="Unassembled WGS sequence"/>
</dbReference>
<organism evidence="2 3">
    <name type="scientific">Rubus argutus</name>
    <name type="common">Southern blackberry</name>
    <dbReference type="NCBI Taxonomy" id="59490"/>
    <lineage>
        <taxon>Eukaryota</taxon>
        <taxon>Viridiplantae</taxon>
        <taxon>Streptophyta</taxon>
        <taxon>Embryophyta</taxon>
        <taxon>Tracheophyta</taxon>
        <taxon>Spermatophyta</taxon>
        <taxon>Magnoliopsida</taxon>
        <taxon>eudicotyledons</taxon>
        <taxon>Gunneridae</taxon>
        <taxon>Pentapetalae</taxon>
        <taxon>rosids</taxon>
        <taxon>fabids</taxon>
        <taxon>Rosales</taxon>
        <taxon>Rosaceae</taxon>
        <taxon>Rosoideae</taxon>
        <taxon>Rosoideae incertae sedis</taxon>
        <taxon>Rubus</taxon>
    </lineage>
</organism>
<dbReference type="AlphaFoldDB" id="A0AAW1XA68"/>
<sequence>MGEPLSDLEDNLRSKQTKLTPEEIRVFSACRSKALRAFTFGGLAAGVVAWTASSKLSRIIRLNLSGGAAGIFGLWRFSRALDSCCEHILSLDGSRMQAELATILVTKHQNDRQRMQLISKQFYCEEVFDDSTSEHPKIRWRYRNYFSDNIAFGQRTHDSDSYGNSQGDSDIGSHGDYHNSSDGDSRDTHSDTQNDSNKRRINLDPRRVLMNSGVGATVDPFDYVFGFPAAREEVHLPDTSSVSPKTQTRNRRRSHRKRRTHHQEDLSNLQHV</sequence>
<evidence type="ECO:0008006" key="4">
    <source>
        <dbReference type="Google" id="ProtNLM"/>
    </source>
</evidence>
<dbReference type="PANTHER" id="PTHR35986">
    <property type="entry name" value="EXPRESSED PROTEIN"/>
    <property type="match status" value="1"/>
</dbReference>
<accession>A0AAW1XA68</accession>
<protein>
    <recommendedName>
        <fullName evidence="4">Transmembrane protein</fullName>
    </recommendedName>
</protein>
<evidence type="ECO:0000313" key="2">
    <source>
        <dbReference type="EMBL" id="KAK9933273.1"/>
    </source>
</evidence>
<evidence type="ECO:0000256" key="1">
    <source>
        <dbReference type="SAM" id="MobiDB-lite"/>
    </source>
</evidence>
<proteinExistence type="predicted"/>
<feature type="compositionally biased region" description="Basic residues" evidence="1">
    <location>
        <begin position="248"/>
        <end position="261"/>
    </location>
</feature>
<keyword evidence="3" id="KW-1185">Reference proteome</keyword>
<reference evidence="2 3" key="1">
    <citation type="journal article" date="2023" name="G3 (Bethesda)">
        <title>A chromosome-length genome assembly and annotation of blackberry (Rubus argutus, cv. 'Hillquist').</title>
        <authorList>
            <person name="Bruna T."/>
            <person name="Aryal R."/>
            <person name="Dudchenko O."/>
            <person name="Sargent D.J."/>
            <person name="Mead D."/>
            <person name="Buti M."/>
            <person name="Cavallini A."/>
            <person name="Hytonen T."/>
            <person name="Andres J."/>
            <person name="Pham M."/>
            <person name="Weisz D."/>
            <person name="Mascagni F."/>
            <person name="Usai G."/>
            <person name="Natali L."/>
            <person name="Bassil N."/>
            <person name="Fernandez G.E."/>
            <person name="Lomsadze A."/>
            <person name="Armour M."/>
            <person name="Olukolu B."/>
            <person name="Poorten T."/>
            <person name="Britton C."/>
            <person name="Davik J."/>
            <person name="Ashrafi H."/>
            <person name="Aiden E.L."/>
            <person name="Borodovsky M."/>
            <person name="Worthington M."/>
        </authorList>
    </citation>
    <scope>NUCLEOTIDE SEQUENCE [LARGE SCALE GENOMIC DNA]</scope>
    <source>
        <strain evidence="2">PI 553951</strain>
    </source>
</reference>
<feature type="region of interest" description="Disordered" evidence="1">
    <location>
        <begin position="236"/>
        <end position="272"/>
    </location>
</feature>
<comment type="caution">
    <text evidence="2">The sequence shown here is derived from an EMBL/GenBank/DDBJ whole genome shotgun (WGS) entry which is preliminary data.</text>
</comment>
<evidence type="ECO:0000313" key="3">
    <source>
        <dbReference type="Proteomes" id="UP001457282"/>
    </source>
</evidence>